<dbReference type="AlphaFoldDB" id="A0A502HFS9"/>
<dbReference type="InterPro" id="IPR036291">
    <property type="entry name" value="NAD(P)-bd_dom_sf"/>
</dbReference>
<keyword evidence="2" id="KW-0560">Oxidoreductase</keyword>
<dbReference type="Proteomes" id="UP000317646">
    <property type="component" value="Unassembled WGS sequence"/>
</dbReference>
<dbReference type="PANTHER" id="PTHR47706:SF1">
    <property type="entry name" value="CIPA-LIKE, PUTATIVE (AFU_ORTHOLOGUE AFUA_1G12460)-RELATED"/>
    <property type="match status" value="1"/>
</dbReference>
<gene>
    <name evidence="5" type="ORF">EAH73_04285</name>
</gene>
<proteinExistence type="predicted"/>
<keyword evidence="1" id="KW-0521">NADP</keyword>
<dbReference type="OrthoDB" id="319724at2"/>
<dbReference type="GO" id="GO:0016491">
    <property type="term" value="F:oxidoreductase activity"/>
    <property type="evidence" value="ECO:0007669"/>
    <property type="project" value="UniProtKB-KW"/>
</dbReference>
<dbReference type="PANTHER" id="PTHR47706">
    <property type="entry name" value="NMRA-LIKE FAMILY PROTEIN"/>
    <property type="match status" value="1"/>
</dbReference>
<keyword evidence="6" id="KW-1185">Reference proteome</keyword>
<evidence type="ECO:0000256" key="3">
    <source>
        <dbReference type="SAM" id="MobiDB-lite"/>
    </source>
</evidence>
<evidence type="ECO:0000259" key="4">
    <source>
        <dbReference type="Pfam" id="PF05368"/>
    </source>
</evidence>
<sequence length="345" mass="36982">MQYQKARPGPSPGGLGGLPAPRPLRHPLTPNRSILAEYPTPSQSAPPAAQSLIVLAGATGDLGHRIAQHLLQRGARVRALVRPGNTKPAVETLRQQGAEVVEVDFNDVGALTTACAGAACVVSAVSGLRDVIVDLQTRLLDAAVAAGVPRFIPSDYSIDFTKLPAGSNRNLDLRREFGQRLDGAPIQATSVLNGMFMDLLTGQAPVVLFKIRRVLYWGPTDQPLDFTAIADTAAFTAAAALDPTTPRYLRVAGAVATVRDLQATATAVTGRRFGLLRAGGLWLLQLMIKVTRRLAPAPDEVFPPWQGMQYLHNMFTGAPKLAPLDNARYPDIRWTPLREVLATAK</sequence>
<dbReference type="EMBL" id="RCYZ01000001">
    <property type="protein sequence ID" value="TPG72452.1"/>
    <property type="molecule type" value="Genomic_DNA"/>
</dbReference>
<dbReference type="SUPFAM" id="SSF51735">
    <property type="entry name" value="NAD(P)-binding Rossmann-fold domains"/>
    <property type="match status" value="1"/>
</dbReference>
<name>A0A502HFS9_9BACT</name>
<feature type="region of interest" description="Disordered" evidence="3">
    <location>
        <begin position="1"/>
        <end position="44"/>
    </location>
</feature>
<dbReference type="Pfam" id="PF05368">
    <property type="entry name" value="NmrA"/>
    <property type="match status" value="1"/>
</dbReference>
<protein>
    <submittedName>
        <fullName evidence="5">NmrA family protein</fullName>
    </submittedName>
</protein>
<evidence type="ECO:0000256" key="1">
    <source>
        <dbReference type="ARBA" id="ARBA00022857"/>
    </source>
</evidence>
<reference evidence="5 6" key="1">
    <citation type="journal article" date="2019" name="Environ. Microbiol.">
        <title>Species interactions and distinct microbial communities in high Arctic permafrost affected cryosols are associated with the CH4 and CO2 gas fluxes.</title>
        <authorList>
            <person name="Altshuler I."/>
            <person name="Hamel J."/>
            <person name="Turney S."/>
            <person name="Magnuson E."/>
            <person name="Levesque R."/>
            <person name="Greer C."/>
            <person name="Whyte L.G."/>
        </authorList>
    </citation>
    <scope>NUCLEOTIDE SEQUENCE [LARGE SCALE GENOMIC DNA]</scope>
    <source>
        <strain evidence="5 6">S9.2P</strain>
    </source>
</reference>
<comment type="caution">
    <text evidence="5">The sequence shown here is derived from an EMBL/GenBank/DDBJ whole genome shotgun (WGS) entry which is preliminary data.</text>
</comment>
<feature type="domain" description="NmrA-like" evidence="4">
    <location>
        <begin position="50"/>
        <end position="272"/>
    </location>
</feature>
<organism evidence="5 6">
    <name type="scientific">Hymenobacter nivis</name>
    <dbReference type="NCBI Taxonomy" id="1850093"/>
    <lineage>
        <taxon>Bacteria</taxon>
        <taxon>Pseudomonadati</taxon>
        <taxon>Bacteroidota</taxon>
        <taxon>Cytophagia</taxon>
        <taxon>Cytophagales</taxon>
        <taxon>Hymenobacteraceae</taxon>
        <taxon>Hymenobacter</taxon>
    </lineage>
</organism>
<evidence type="ECO:0000313" key="5">
    <source>
        <dbReference type="EMBL" id="TPG72452.1"/>
    </source>
</evidence>
<accession>A0A502HFS9</accession>
<evidence type="ECO:0000313" key="6">
    <source>
        <dbReference type="Proteomes" id="UP000317646"/>
    </source>
</evidence>
<dbReference type="Gene3D" id="3.40.50.720">
    <property type="entry name" value="NAD(P)-binding Rossmann-like Domain"/>
    <property type="match status" value="1"/>
</dbReference>
<evidence type="ECO:0000256" key="2">
    <source>
        <dbReference type="ARBA" id="ARBA00023002"/>
    </source>
</evidence>
<dbReference type="InterPro" id="IPR008030">
    <property type="entry name" value="NmrA-like"/>
</dbReference>
<dbReference type="Gene3D" id="3.90.25.10">
    <property type="entry name" value="UDP-galactose 4-epimerase, domain 1"/>
    <property type="match status" value="1"/>
</dbReference>
<dbReference type="InterPro" id="IPR051609">
    <property type="entry name" value="NmrA/Isoflavone_reductase-like"/>
</dbReference>